<accession>A0A5B8M6R0</accession>
<dbReference type="EMBL" id="CP042305">
    <property type="protein sequence ID" value="QDZ16083.1"/>
    <property type="molecule type" value="Genomic_DNA"/>
</dbReference>
<dbReference type="Proteomes" id="UP000320216">
    <property type="component" value="Chromosome"/>
</dbReference>
<dbReference type="SUPFAM" id="SSF55186">
    <property type="entry name" value="ThrRS/AlaRS common domain"/>
    <property type="match status" value="1"/>
</dbReference>
<dbReference type="AlphaFoldDB" id="A0A5B8M6R0"/>
<gene>
    <name evidence="1" type="ORF">FPZ11_16105</name>
</gene>
<keyword evidence="1" id="KW-0378">Hydrolase</keyword>
<dbReference type="GO" id="GO:0000166">
    <property type="term" value="F:nucleotide binding"/>
    <property type="evidence" value="ECO:0007669"/>
    <property type="project" value="InterPro"/>
</dbReference>
<proteinExistence type="predicted"/>
<organism evidence="1 2">
    <name type="scientific">Humibacter ginsenosidimutans</name>
    <dbReference type="NCBI Taxonomy" id="2599293"/>
    <lineage>
        <taxon>Bacteria</taxon>
        <taxon>Bacillati</taxon>
        <taxon>Actinomycetota</taxon>
        <taxon>Actinomycetes</taxon>
        <taxon>Micrococcales</taxon>
        <taxon>Microbacteriaceae</taxon>
        <taxon>Humibacter</taxon>
    </lineage>
</organism>
<dbReference type="KEGG" id="huw:FPZ11_16105"/>
<dbReference type="InterPro" id="IPR018163">
    <property type="entry name" value="Thr/Ala-tRNA-synth_IIc_edit"/>
</dbReference>
<dbReference type="RefSeq" id="WP_146322087.1">
    <property type="nucleotide sequence ID" value="NZ_CP042305.1"/>
</dbReference>
<dbReference type="GO" id="GO:0016787">
    <property type="term" value="F:hydrolase activity"/>
    <property type="evidence" value="ECO:0007669"/>
    <property type="project" value="UniProtKB-KW"/>
</dbReference>
<dbReference type="Gene3D" id="3.30.980.10">
    <property type="entry name" value="Threonyl-trna Synthetase, Chain A, domain 2"/>
    <property type="match status" value="1"/>
</dbReference>
<protein>
    <submittedName>
        <fullName evidence="1">Metal-dependent hydrolase</fullName>
    </submittedName>
</protein>
<evidence type="ECO:0000313" key="2">
    <source>
        <dbReference type="Proteomes" id="UP000320216"/>
    </source>
</evidence>
<reference evidence="1 2" key="1">
    <citation type="submission" date="2019-07" db="EMBL/GenBank/DDBJ databases">
        <title>Full genome sequence of Humibacter sp. WJ7-1.</title>
        <authorList>
            <person name="Im W.-T."/>
        </authorList>
    </citation>
    <scope>NUCLEOTIDE SEQUENCE [LARGE SCALE GENOMIC DNA]</scope>
    <source>
        <strain evidence="1 2">WJ7-1</strain>
    </source>
</reference>
<keyword evidence="2" id="KW-1185">Reference proteome</keyword>
<name>A0A5B8M6R0_9MICO</name>
<dbReference type="OrthoDB" id="6396444at2"/>
<sequence length="294" mass="30829">MPLPSTDTVVLYPTTGAESLRADGVVLHVQPYGDGRELVLLDRTPAHPVDLAWPDQGSDAGSILVDGREASLLDVVVGATDGTNLFVGDDVPVRRGTEGWAFVVVHVLAEPSRIAVGDEVVVSVDAAHRRALSAGHTLCHVASLALNAAFADRWSKPVREDALGRPDFDHEAIQSSTIVPDGSVDVFRLNKSLRRKGFATEGLDDALDAVASAATATLLEWIATDAPVHIEREGDGLSDPRYWVCELPGGIARIACGGTHLSSLGELGGASVALELGDDAGTTTLTMRCSAATR</sequence>
<evidence type="ECO:0000313" key="1">
    <source>
        <dbReference type="EMBL" id="QDZ16083.1"/>
    </source>
</evidence>